<proteinExistence type="predicted"/>
<dbReference type="Pfam" id="PF02706">
    <property type="entry name" value="Wzz"/>
    <property type="match status" value="1"/>
</dbReference>
<evidence type="ECO:0000256" key="2">
    <source>
        <dbReference type="ARBA" id="ARBA00022475"/>
    </source>
</evidence>
<gene>
    <name evidence="7" type="ORF">METZ01_LOCUS216923</name>
</gene>
<evidence type="ECO:0000256" key="5">
    <source>
        <dbReference type="ARBA" id="ARBA00023136"/>
    </source>
</evidence>
<keyword evidence="2" id="KW-1003">Cell membrane</keyword>
<organism evidence="7">
    <name type="scientific">marine metagenome</name>
    <dbReference type="NCBI Taxonomy" id="408172"/>
    <lineage>
        <taxon>unclassified sequences</taxon>
        <taxon>metagenomes</taxon>
        <taxon>ecological metagenomes</taxon>
    </lineage>
</organism>
<dbReference type="InterPro" id="IPR003856">
    <property type="entry name" value="LPS_length_determ_N"/>
</dbReference>
<protein>
    <recommendedName>
        <fullName evidence="6">Polysaccharide chain length determinant N-terminal domain-containing protein</fullName>
    </recommendedName>
</protein>
<keyword evidence="5" id="KW-0472">Membrane</keyword>
<evidence type="ECO:0000256" key="3">
    <source>
        <dbReference type="ARBA" id="ARBA00022692"/>
    </source>
</evidence>
<reference evidence="7" key="1">
    <citation type="submission" date="2018-05" db="EMBL/GenBank/DDBJ databases">
        <authorList>
            <person name="Lanie J.A."/>
            <person name="Ng W.-L."/>
            <person name="Kazmierczak K.M."/>
            <person name="Andrzejewski T.M."/>
            <person name="Davidsen T.M."/>
            <person name="Wayne K.J."/>
            <person name="Tettelin H."/>
            <person name="Glass J.I."/>
            <person name="Rusch D."/>
            <person name="Podicherti R."/>
            <person name="Tsui H.-C.T."/>
            <person name="Winkler M.E."/>
        </authorList>
    </citation>
    <scope>NUCLEOTIDE SEQUENCE</scope>
</reference>
<evidence type="ECO:0000256" key="4">
    <source>
        <dbReference type="ARBA" id="ARBA00022989"/>
    </source>
</evidence>
<dbReference type="GO" id="GO:0005886">
    <property type="term" value="C:plasma membrane"/>
    <property type="evidence" value="ECO:0007669"/>
    <property type="project" value="UniProtKB-SubCell"/>
</dbReference>
<evidence type="ECO:0000259" key="6">
    <source>
        <dbReference type="Pfam" id="PF02706"/>
    </source>
</evidence>
<evidence type="ECO:0000313" key="7">
    <source>
        <dbReference type="EMBL" id="SVB64069.1"/>
    </source>
</evidence>
<evidence type="ECO:0000256" key="1">
    <source>
        <dbReference type="ARBA" id="ARBA00004651"/>
    </source>
</evidence>
<keyword evidence="4" id="KW-1133">Transmembrane helix</keyword>
<sequence length="51" mass="5481">MFVVIVTAIFTAGSLMIALNLTDYYRSSAILKVEDDNKGMQVQSRGSAALA</sequence>
<accession>A0A382FN39</accession>
<name>A0A382FN39_9ZZZZ</name>
<feature type="domain" description="Polysaccharide chain length determinant N-terminal" evidence="6">
    <location>
        <begin position="2"/>
        <end position="42"/>
    </location>
</feature>
<dbReference type="AlphaFoldDB" id="A0A382FN39"/>
<dbReference type="EMBL" id="UINC01050744">
    <property type="protein sequence ID" value="SVB64069.1"/>
    <property type="molecule type" value="Genomic_DNA"/>
</dbReference>
<feature type="non-terminal residue" evidence="7">
    <location>
        <position position="51"/>
    </location>
</feature>
<comment type="subcellular location">
    <subcellularLocation>
        <location evidence="1">Cell membrane</location>
        <topology evidence="1">Multi-pass membrane protein</topology>
    </subcellularLocation>
</comment>
<keyword evidence="3" id="KW-0812">Transmembrane</keyword>